<dbReference type="PANTHER" id="PTHR37490">
    <property type="entry name" value="EXPRESSED PROTEIN"/>
    <property type="match status" value="1"/>
</dbReference>
<dbReference type="Proteomes" id="UP000248961">
    <property type="component" value="Unassembled WGS sequence"/>
</dbReference>
<accession>A0A395I2S9</accession>
<dbReference type="OrthoDB" id="426718at2759"/>
<protein>
    <submittedName>
        <fullName evidence="3">Uncharacterized protein</fullName>
    </submittedName>
</protein>
<dbReference type="PANTHER" id="PTHR37490:SF2">
    <property type="match status" value="1"/>
</dbReference>
<keyword evidence="4" id="KW-1185">Reference proteome</keyword>
<dbReference type="GeneID" id="37202585"/>
<evidence type="ECO:0000313" key="3">
    <source>
        <dbReference type="EMBL" id="RAL12874.1"/>
    </source>
</evidence>
<evidence type="ECO:0000256" key="1">
    <source>
        <dbReference type="SAM" id="MobiDB-lite"/>
    </source>
</evidence>
<sequence length="347" mass="38873">MRLSYRIGTAALLIVAIILIKRHLDLVQDDSRVQSGWSFNGVSGGEGGGPGLSEPVASDKNQNNNNGANTPAAKGGFSMVGDGKNGPSADHKNNEDDDGIALGSRPMYETTPIIVPNDRVIVMAKLAAEDTAWVSNDLADWRNFIYTVDDINAAKHTPKNKGRESLAYLQYIVDHYDDLPSTIVFMHSHRDGFPVAWHTDTMVYSNVDSIRALQTDFVQRNGYANLRCQPSPGCPDEIRPFRDPPQQGQTTEHVYADAWKQLFNNTDVPEVVAVACCSQFAVSRDQVLKRPLSDYQWFYEWVLTTPLNDDLARHVMEYTWHIIFGQDPVYCPDTYQCYEDVYGTPYL</sequence>
<dbReference type="RefSeq" id="XP_025552028.1">
    <property type="nucleotide sequence ID" value="XM_025698296.1"/>
</dbReference>
<feature type="region of interest" description="Disordered" evidence="1">
    <location>
        <begin position="38"/>
        <end position="102"/>
    </location>
</feature>
<evidence type="ECO:0000313" key="4">
    <source>
        <dbReference type="Proteomes" id="UP000248961"/>
    </source>
</evidence>
<gene>
    <name evidence="3" type="ORF">BO97DRAFT_442742</name>
</gene>
<dbReference type="AlphaFoldDB" id="A0A395I2S9"/>
<dbReference type="STRING" id="1450537.A0A395I2S9"/>
<feature type="compositionally biased region" description="Low complexity" evidence="1">
    <location>
        <begin position="52"/>
        <end position="76"/>
    </location>
</feature>
<name>A0A395I2S9_ASPHC</name>
<feature type="chain" id="PRO_5017328929" evidence="2">
    <location>
        <begin position="27"/>
        <end position="347"/>
    </location>
</feature>
<feature type="signal peptide" evidence="2">
    <location>
        <begin position="1"/>
        <end position="26"/>
    </location>
</feature>
<proteinExistence type="predicted"/>
<evidence type="ECO:0000256" key="2">
    <source>
        <dbReference type="SAM" id="SignalP"/>
    </source>
</evidence>
<feature type="compositionally biased region" description="Gly residues" evidence="1">
    <location>
        <begin position="42"/>
        <end position="51"/>
    </location>
</feature>
<dbReference type="InterPro" id="IPR021838">
    <property type="entry name" value="DUF3431"/>
</dbReference>
<dbReference type="Pfam" id="PF11913">
    <property type="entry name" value="DUF3431"/>
    <property type="match status" value="1"/>
</dbReference>
<reference evidence="3 4" key="1">
    <citation type="submission" date="2018-02" db="EMBL/GenBank/DDBJ databases">
        <title>The genomes of Aspergillus section Nigri reveals drivers in fungal speciation.</title>
        <authorList>
            <consortium name="DOE Joint Genome Institute"/>
            <person name="Vesth T.C."/>
            <person name="Nybo J."/>
            <person name="Theobald S."/>
            <person name="Brandl J."/>
            <person name="Frisvad J.C."/>
            <person name="Nielsen K.F."/>
            <person name="Lyhne E.K."/>
            <person name="Kogle M.E."/>
            <person name="Kuo A."/>
            <person name="Riley R."/>
            <person name="Clum A."/>
            <person name="Nolan M."/>
            <person name="Lipzen A."/>
            <person name="Salamov A."/>
            <person name="Henrissat B."/>
            <person name="Wiebenga A."/>
            <person name="De vries R.P."/>
            <person name="Grigoriev I.V."/>
            <person name="Mortensen U.H."/>
            <person name="Andersen M.R."/>
            <person name="Baker S.E."/>
        </authorList>
    </citation>
    <scope>NUCLEOTIDE SEQUENCE [LARGE SCALE GENOMIC DNA]</scope>
    <source>
        <strain evidence="3 4">CBS 101889</strain>
    </source>
</reference>
<keyword evidence="2" id="KW-0732">Signal</keyword>
<dbReference type="EMBL" id="KZ824281">
    <property type="protein sequence ID" value="RAL12874.1"/>
    <property type="molecule type" value="Genomic_DNA"/>
</dbReference>
<dbReference type="VEuPathDB" id="FungiDB:BO97DRAFT_442742"/>
<organism evidence="3 4">
    <name type="scientific">Aspergillus homomorphus (strain CBS 101889)</name>
    <dbReference type="NCBI Taxonomy" id="1450537"/>
    <lineage>
        <taxon>Eukaryota</taxon>
        <taxon>Fungi</taxon>
        <taxon>Dikarya</taxon>
        <taxon>Ascomycota</taxon>
        <taxon>Pezizomycotina</taxon>
        <taxon>Eurotiomycetes</taxon>
        <taxon>Eurotiomycetidae</taxon>
        <taxon>Eurotiales</taxon>
        <taxon>Aspergillaceae</taxon>
        <taxon>Aspergillus</taxon>
        <taxon>Aspergillus subgen. Circumdati</taxon>
    </lineage>
</organism>